<evidence type="ECO:0000313" key="1">
    <source>
        <dbReference type="EMBL" id="KAI4841323.1"/>
    </source>
</evidence>
<dbReference type="EMBL" id="CM043769">
    <property type="protein sequence ID" value="KAI4841323.1"/>
    <property type="molecule type" value="Genomic_DNA"/>
</dbReference>
<evidence type="ECO:0000313" key="2">
    <source>
        <dbReference type="Proteomes" id="UP001056978"/>
    </source>
</evidence>
<proteinExistence type="predicted"/>
<dbReference type="Proteomes" id="UP001056978">
    <property type="component" value="Chromosome 1"/>
</dbReference>
<comment type="caution">
    <text evidence="1">The sequence shown here is derived from an EMBL/GenBank/DDBJ whole genome shotgun (WGS) entry which is preliminary data.</text>
</comment>
<sequence length="246" mass="28702">MYLFYINLFIYTLFLSILQLLNNCLFLNAWNNVKDFQRKLYLKNNRSLSERDYNINKDKQVKERPPYSDSDVLESDGELEQNIKTYLHSEDEGHLTNVNTNFNGTKNSIRGVNTANDKNKVLSKVLSDIKNCDDCNYEEIKKYIKENVDEKHVEKLTSLVDELQNSKKEQKNVKIILASQMNNIRKKMRKNIVLFLILTPVIALLSSVHLFTVTVPEIIKAYTSTVLARIYVIFDPCYRTYVVSVL</sequence>
<reference evidence="1" key="1">
    <citation type="submission" date="2022-06" db="EMBL/GenBank/DDBJ databases">
        <title>The First Complete Genome of the Simian Malaria Parasite Plasmodium brasilianum.</title>
        <authorList>
            <person name="Bajic M."/>
            <person name="Ravishankar S."/>
        </authorList>
    </citation>
    <scope>NUCLEOTIDE SEQUENCE</scope>
    <source>
        <strain evidence="1">Bolivian I</strain>
    </source>
</reference>
<protein>
    <submittedName>
        <fullName evidence="1">Uncharacterized protein</fullName>
    </submittedName>
</protein>
<accession>A0ACB9YHC1</accession>
<keyword evidence="2" id="KW-1185">Reference proteome</keyword>
<name>A0ACB9YHC1_PLABR</name>
<gene>
    <name evidence="1" type="ORF">MKS88_000563</name>
</gene>
<organism evidence="1 2">
    <name type="scientific">Plasmodium brasilianum</name>
    <dbReference type="NCBI Taxonomy" id="5824"/>
    <lineage>
        <taxon>Eukaryota</taxon>
        <taxon>Sar</taxon>
        <taxon>Alveolata</taxon>
        <taxon>Apicomplexa</taxon>
        <taxon>Aconoidasida</taxon>
        <taxon>Haemosporida</taxon>
        <taxon>Plasmodiidae</taxon>
        <taxon>Plasmodium</taxon>
        <taxon>Plasmodium (Plasmodium)</taxon>
    </lineage>
</organism>